<dbReference type="AlphaFoldDB" id="A0A369MGZ9"/>
<dbReference type="InterPro" id="IPR000792">
    <property type="entry name" value="Tscrpt_reg_LuxR_C"/>
</dbReference>
<feature type="transmembrane region" description="Helical" evidence="4">
    <location>
        <begin position="424"/>
        <end position="447"/>
    </location>
</feature>
<accession>A0A369MGZ9</accession>
<dbReference type="Proteomes" id="UP000253970">
    <property type="component" value="Unassembled WGS sequence"/>
</dbReference>
<keyword evidence="4" id="KW-1133">Transmembrane helix</keyword>
<name>A0A369MGZ9_EGGLN</name>
<dbReference type="InterPro" id="IPR036388">
    <property type="entry name" value="WH-like_DNA-bd_sf"/>
</dbReference>
<keyword evidence="4" id="KW-0472">Membrane</keyword>
<feature type="transmembrane region" description="Helical" evidence="4">
    <location>
        <begin position="207"/>
        <end position="230"/>
    </location>
</feature>
<evidence type="ECO:0000313" key="7">
    <source>
        <dbReference type="Proteomes" id="UP000253970"/>
    </source>
</evidence>
<dbReference type="GO" id="GO:0003677">
    <property type="term" value="F:DNA binding"/>
    <property type="evidence" value="ECO:0007669"/>
    <property type="project" value="UniProtKB-KW"/>
</dbReference>
<protein>
    <recommendedName>
        <fullName evidence="5">HTH luxR-type domain-containing protein</fullName>
    </recommendedName>
</protein>
<evidence type="ECO:0000313" key="6">
    <source>
        <dbReference type="EMBL" id="RDB69782.1"/>
    </source>
</evidence>
<evidence type="ECO:0000256" key="4">
    <source>
        <dbReference type="SAM" id="Phobius"/>
    </source>
</evidence>
<feature type="transmembrane region" description="Helical" evidence="4">
    <location>
        <begin position="149"/>
        <end position="170"/>
    </location>
</feature>
<feature type="transmembrane region" description="Helical" evidence="4">
    <location>
        <begin position="268"/>
        <end position="286"/>
    </location>
</feature>
<feature type="transmembrane region" description="Helical" evidence="4">
    <location>
        <begin position="242"/>
        <end position="262"/>
    </location>
</feature>
<proteinExistence type="predicted"/>
<dbReference type="GO" id="GO:0006355">
    <property type="term" value="P:regulation of DNA-templated transcription"/>
    <property type="evidence" value="ECO:0007669"/>
    <property type="project" value="InterPro"/>
</dbReference>
<dbReference type="PROSITE" id="PS50043">
    <property type="entry name" value="HTH_LUXR_2"/>
    <property type="match status" value="1"/>
</dbReference>
<keyword evidence="3" id="KW-0804">Transcription</keyword>
<dbReference type="InterPro" id="IPR016032">
    <property type="entry name" value="Sig_transdc_resp-reg_C-effctor"/>
</dbReference>
<evidence type="ECO:0000256" key="2">
    <source>
        <dbReference type="ARBA" id="ARBA00023125"/>
    </source>
</evidence>
<gene>
    <name evidence="6" type="ORF">C1875_09045</name>
</gene>
<sequence length="579" mass="62842">MFRAVTLGQLAVAAEFRAQHRGGFVAELHPFPLSFFVCSSYGILRAVAQRPSQGTWATWGKGKLPKKLGSEADVPALRGKTAPLAWGILSVPEAPGSAIGGTMGEEAKALRRSRVIAICGMAAIWPSVHNMLLYPIVFTYFKTGDTATYSFHLIYSVLLVCVTVLLIATRKRMSRRLFASRTLVPLFGVLGSMGIVLVSQLNFSNAYTILLLGVGVSFVALYVPIHFMFWGMQLSAQKGKHAALDTALSIVLFSVLTGLQYAAGIHSIGASIVYPLASAGLAFLALPSGGVHVPENENLRLQPFGLLAPCIAFTLISQAFIVLFNSMSELAMQPPDKELLYFVDAAVFAIIALIFIRDEKSPLVKAFALISVFLVGAISVACFISARVLSAGTVPMIAVKIAFEGLTFIVILDTCNRMRLNPLVPVALFFLLTIAQRFVSACIMYQGSYLSVAPNLTTLFALATATAFAVSAVVALCLIRFLSRTEAQPQPLAAAKVSMPTEDASLTRALGAMKTTFELSDREIEIMQFAYRNANAKQISEALFIAEGTVYSHFKRIYRKVDVHSKKELIAMVNEFKRR</sequence>
<evidence type="ECO:0000256" key="1">
    <source>
        <dbReference type="ARBA" id="ARBA00023015"/>
    </source>
</evidence>
<feature type="transmembrane region" description="Helical" evidence="4">
    <location>
        <begin position="363"/>
        <end position="386"/>
    </location>
</feature>
<dbReference type="Gene3D" id="1.10.10.10">
    <property type="entry name" value="Winged helix-like DNA-binding domain superfamily/Winged helix DNA-binding domain"/>
    <property type="match status" value="1"/>
</dbReference>
<feature type="transmembrane region" description="Helical" evidence="4">
    <location>
        <begin position="182"/>
        <end position="201"/>
    </location>
</feature>
<organism evidence="6 7">
    <name type="scientific">Eggerthella lenta</name>
    <name type="common">Eubacterium lentum</name>
    <dbReference type="NCBI Taxonomy" id="84112"/>
    <lineage>
        <taxon>Bacteria</taxon>
        <taxon>Bacillati</taxon>
        <taxon>Actinomycetota</taxon>
        <taxon>Coriobacteriia</taxon>
        <taxon>Eggerthellales</taxon>
        <taxon>Eggerthellaceae</taxon>
        <taxon>Eggerthella</taxon>
    </lineage>
</organism>
<feature type="domain" description="HTH luxR-type" evidence="5">
    <location>
        <begin position="512"/>
        <end position="577"/>
    </location>
</feature>
<keyword evidence="2" id="KW-0238">DNA-binding</keyword>
<evidence type="ECO:0000256" key="3">
    <source>
        <dbReference type="ARBA" id="ARBA00023163"/>
    </source>
</evidence>
<dbReference type="PANTHER" id="PTHR44688:SF16">
    <property type="entry name" value="DNA-BINDING TRANSCRIPTIONAL ACTIVATOR DEVR_DOSR"/>
    <property type="match status" value="1"/>
</dbReference>
<evidence type="ECO:0000259" key="5">
    <source>
        <dbReference type="PROSITE" id="PS50043"/>
    </source>
</evidence>
<dbReference type="EMBL" id="PPTU01000012">
    <property type="protein sequence ID" value="RDB69782.1"/>
    <property type="molecule type" value="Genomic_DNA"/>
</dbReference>
<keyword evidence="1" id="KW-0805">Transcription regulation</keyword>
<feature type="transmembrane region" description="Helical" evidence="4">
    <location>
        <begin position="459"/>
        <end position="482"/>
    </location>
</feature>
<dbReference type="PRINTS" id="PR00038">
    <property type="entry name" value="HTHLUXR"/>
</dbReference>
<reference evidence="6 7" key="1">
    <citation type="journal article" date="2018" name="Elife">
        <title>Discovery and characterization of a prevalent human gut bacterial enzyme sufficient for the inactivation of a family of plant toxins.</title>
        <authorList>
            <person name="Koppel N."/>
            <person name="Bisanz J.E."/>
            <person name="Pandelia M.E."/>
            <person name="Turnbaugh P.J."/>
            <person name="Balskus E.P."/>
        </authorList>
    </citation>
    <scope>NUCLEOTIDE SEQUENCE [LARGE SCALE GENOMIC DNA]</scope>
    <source>
        <strain evidence="6 7">W1 BHI 6</strain>
    </source>
</reference>
<feature type="transmembrane region" description="Helical" evidence="4">
    <location>
        <begin position="339"/>
        <end position="356"/>
    </location>
</feature>
<dbReference type="SMART" id="SM00421">
    <property type="entry name" value="HTH_LUXR"/>
    <property type="match status" value="1"/>
</dbReference>
<feature type="transmembrane region" description="Helical" evidence="4">
    <location>
        <begin position="392"/>
        <end position="412"/>
    </location>
</feature>
<dbReference type="Pfam" id="PF00196">
    <property type="entry name" value="GerE"/>
    <property type="match status" value="1"/>
</dbReference>
<keyword evidence="4" id="KW-0812">Transmembrane</keyword>
<comment type="caution">
    <text evidence="6">The sequence shown here is derived from an EMBL/GenBank/DDBJ whole genome shotgun (WGS) entry which is preliminary data.</text>
</comment>
<dbReference type="PANTHER" id="PTHR44688">
    <property type="entry name" value="DNA-BINDING TRANSCRIPTIONAL ACTIVATOR DEVR_DOSR"/>
    <property type="match status" value="1"/>
</dbReference>
<dbReference type="SUPFAM" id="SSF46894">
    <property type="entry name" value="C-terminal effector domain of the bipartite response regulators"/>
    <property type="match status" value="1"/>
</dbReference>
<dbReference type="CDD" id="cd06170">
    <property type="entry name" value="LuxR_C_like"/>
    <property type="match status" value="1"/>
</dbReference>
<feature type="transmembrane region" description="Helical" evidence="4">
    <location>
        <begin position="306"/>
        <end position="327"/>
    </location>
</feature>
<feature type="transmembrane region" description="Helical" evidence="4">
    <location>
        <begin position="115"/>
        <end position="137"/>
    </location>
</feature>